<gene>
    <name evidence="1" type="ORF">IQ35_03343</name>
</gene>
<proteinExistence type="predicted"/>
<name>A0A562K513_SPHWJ</name>
<evidence type="ECO:0000313" key="2">
    <source>
        <dbReference type="Proteomes" id="UP000316624"/>
    </source>
</evidence>
<sequence length="58" mass="6452">MIFQDGELRRVDNSKPMLFDGWAYVPMELASTPVNVLTLEEGAPAPMKQDKSPISDSK</sequence>
<reference evidence="1 2" key="1">
    <citation type="journal article" date="2015" name="Stand. Genomic Sci.">
        <title>Genomic Encyclopedia of Bacterial and Archaeal Type Strains, Phase III: the genomes of soil and plant-associated and newly described type strains.</title>
        <authorList>
            <person name="Whitman W.B."/>
            <person name="Woyke T."/>
            <person name="Klenk H.P."/>
            <person name="Zhou Y."/>
            <person name="Lilburn T.G."/>
            <person name="Beck B.J."/>
            <person name="De Vos P."/>
            <person name="Vandamme P."/>
            <person name="Eisen J.A."/>
            <person name="Garrity G."/>
            <person name="Hugenholtz P."/>
            <person name="Kyrpides N.C."/>
        </authorList>
    </citation>
    <scope>NUCLEOTIDE SEQUENCE [LARGE SCALE GENOMIC DNA]</scope>
    <source>
        <strain evidence="1 2">CGMCC 1.7748</strain>
    </source>
</reference>
<dbReference type="EMBL" id="VLKK01000018">
    <property type="protein sequence ID" value="TWH90519.1"/>
    <property type="molecule type" value="Genomic_DNA"/>
</dbReference>
<dbReference type="AlphaFoldDB" id="A0A562K513"/>
<dbReference type="Proteomes" id="UP000316624">
    <property type="component" value="Unassembled WGS sequence"/>
</dbReference>
<evidence type="ECO:0000313" key="1">
    <source>
        <dbReference type="EMBL" id="TWH90519.1"/>
    </source>
</evidence>
<comment type="caution">
    <text evidence="1">The sequence shown here is derived from an EMBL/GenBank/DDBJ whole genome shotgun (WGS) entry which is preliminary data.</text>
</comment>
<protein>
    <submittedName>
        <fullName evidence="1">Uncharacterized protein</fullName>
    </submittedName>
</protein>
<dbReference type="RefSeq" id="WP_158636693.1">
    <property type="nucleotide sequence ID" value="NZ_JACIIY010000019.1"/>
</dbReference>
<organism evidence="1 2">
    <name type="scientific">Sphingobium wenxiniae (strain DSM 21828 / CGMCC 1.7748 / JZ-1)</name>
    <dbReference type="NCBI Taxonomy" id="595605"/>
    <lineage>
        <taxon>Bacteria</taxon>
        <taxon>Pseudomonadati</taxon>
        <taxon>Pseudomonadota</taxon>
        <taxon>Alphaproteobacteria</taxon>
        <taxon>Sphingomonadales</taxon>
        <taxon>Sphingomonadaceae</taxon>
        <taxon>Sphingobium</taxon>
    </lineage>
</organism>
<keyword evidence="2" id="KW-1185">Reference proteome</keyword>
<accession>A0A562K513</accession>